<sequence>INTAFSSNTTLSISSTLLLMEPLSVTIDTGWIPSNNDVKNGRRLYIFSGLSLNSFQFLGDMEVDEQGILLEIQLETVILYKLIMK</sequence>
<keyword evidence="2" id="KW-1185">Reference proteome</keyword>
<reference evidence="1" key="1">
    <citation type="submission" date="2021-06" db="EMBL/GenBank/DDBJ databases">
        <authorList>
            <person name="Kallberg Y."/>
            <person name="Tangrot J."/>
            <person name="Rosling A."/>
        </authorList>
    </citation>
    <scope>NUCLEOTIDE SEQUENCE</scope>
    <source>
        <strain evidence="1">MA453B</strain>
    </source>
</reference>
<organism evidence="1 2">
    <name type="scientific">Dentiscutata erythropus</name>
    <dbReference type="NCBI Taxonomy" id="1348616"/>
    <lineage>
        <taxon>Eukaryota</taxon>
        <taxon>Fungi</taxon>
        <taxon>Fungi incertae sedis</taxon>
        <taxon>Mucoromycota</taxon>
        <taxon>Glomeromycotina</taxon>
        <taxon>Glomeromycetes</taxon>
        <taxon>Diversisporales</taxon>
        <taxon>Gigasporaceae</taxon>
        <taxon>Dentiscutata</taxon>
    </lineage>
</organism>
<feature type="non-terminal residue" evidence="1">
    <location>
        <position position="1"/>
    </location>
</feature>
<dbReference type="AlphaFoldDB" id="A0A9N9EZ00"/>
<name>A0A9N9EZ00_9GLOM</name>
<dbReference type="Proteomes" id="UP000789405">
    <property type="component" value="Unassembled WGS sequence"/>
</dbReference>
<evidence type="ECO:0000313" key="2">
    <source>
        <dbReference type="Proteomes" id="UP000789405"/>
    </source>
</evidence>
<comment type="caution">
    <text evidence="1">The sequence shown here is derived from an EMBL/GenBank/DDBJ whole genome shotgun (WGS) entry which is preliminary data.</text>
</comment>
<accession>A0A9N9EZ00</accession>
<evidence type="ECO:0000313" key="1">
    <source>
        <dbReference type="EMBL" id="CAG8693396.1"/>
    </source>
</evidence>
<proteinExistence type="predicted"/>
<gene>
    <name evidence="1" type="ORF">DERYTH_LOCUS12522</name>
</gene>
<dbReference type="EMBL" id="CAJVPY010008251">
    <property type="protein sequence ID" value="CAG8693396.1"/>
    <property type="molecule type" value="Genomic_DNA"/>
</dbReference>
<protein>
    <submittedName>
        <fullName evidence="1">24005_t:CDS:1</fullName>
    </submittedName>
</protein>
<dbReference type="OrthoDB" id="10587411at2759"/>